<dbReference type="EMBL" id="ACVA01000008">
    <property type="protein sequence ID" value="EEX19808.1"/>
    <property type="molecule type" value="Genomic_DNA"/>
</dbReference>
<dbReference type="HOGENOM" id="CLU_3237909_0_0_10"/>
<evidence type="ECO:0000313" key="1">
    <source>
        <dbReference type="EMBL" id="EEX19808.1"/>
    </source>
</evidence>
<keyword evidence="2" id="KW-1185">Reference proteome</keyword>
<sequence>MGDAVRRQPKNQAQSLTKMWVDKGRNNHLLRPLSMFMIEKSVK</sequence>
<accession>C9MKY8</accession>
<gene>
    <name evidence="1" type="ORF">HMPREF0973_00263</name>
</gene>
<reference evidence="1 2" key="1">
    <citation type="submission" date="2009-09" db="EMBL/GenBank/DDBJ databases">
        <authorList>
            <person name="Weinstock G."/>
            <person name="Sodergren E."/>
            <person name="Clifton S."/>
            <person name="Fulton L."/>
            <person name="Fulton B."/>
            <person name="Courtney L."/>
            <person name="Fronick C."/>
            <person name="Harrison M."/>
            <person name="Strong C."/>
            <person name="Farmer C."/>
            <person name="Delahaunty K."/>
            <person name="Markovic C."/>
            <person name="Hall O."/>
            <person name="Minx P."/>
            <person name="Tomlinson C."/>
            <person name="Mitreva M."/>
            <person name="Nelson J."/>
            <person name="Hou S."/>
            <person name="Wollam A."/>
            <person name="Pepin K.H."/>
            <person name="Johnson M."/>
            <person name="Bhonagiri V."/>
            <person name="Nash W.E."/>
            <person name="Warren W."/>
            <person name="Chinwalla A."/>
            <person name="Mardis E.R."/>
            <person name="Wilson R.K."/>
        </authorList>
    </citation>
    <scope>NUCLEOTIDE SEQUENCE [LARGE SCALE GENOMIC DNA]</scope>
    <source>
        <strain evidence="1 2">F0319</strain>
    </source>
</reference>
<name>C9MKY8_9BACT</name>
<evidence type="ECO:0000313" key="2">
    <source>
        <dbReference type="Proteomes" id="UP000003327"/>
    </source>
</evidence>
<dbReference type="STRING" id="649761.HMPREF0973_00263"/>
<comment type="caution">
    <text evidence="1">The sequence shown here is derived from an EMBL/GenBank/DDBJ whole genome shotgun (WGS) entry which is preliminary data.</text>
</comment>
<proteinExistence type="predicted"/>
<protein>
    <submittedName>
        <fullName evidence="1">Uncharacterized protein</fullName>
    </submittedName>
</protein>
<dbReference type="Proteomes" id="UP000003327">
    <property type="component" value="Unassembled WGS sequence"/>
</dbReference>
<dbReference type="AlphaFoldDB" id="C9MKY8"/>
<organism evidence="1 2">
    <name type="scientific">Prevotella veroralis F0319</name>
    <dbReference type="NCBI Taxonomy" id="649761"/>
    <lineage>
        <taxon>Bacteria</taxon>
        <taxon>Pseudomonadati</taxon>
        <taxon>Bacteroidota</taxon>
        <taxon>Bacteroidia</taxon>
        <taxon>Bacteroidales</taxon>
        <taxon>Prevotellaceae</taxon>
        <taxon>Prevotella</taxon>
    </lineage>
</organism>